<evidence type="ECO:0000313" key="2">
    <source>
        <dbReference type="Proteomes" id="UP000198521"/>
    </source>
</evidence>
<accession>A0A1H7K6Y4</accession>
<dbReference type="OrthoDB" id="9905910at2"/>
<name>A0A1H7K6Y4_AQUAM</name>
<proteinExistence type="predicted"/>
<dbReference type="RefSeq" id="WP_091406613.1">
    <property type="nucleotide sequence ID" value="NZ_FOAB01000002.1"/>
</dbReference>
<dbReference type="STRING" id="1038014.SAMN04487910_1200"/>
<reference evidence="1 2" key="1">
    <citation type="submission" date="2016-10" db="EMBL/GenBank/DDBJ databases">
        <authorList>
            <person name="de Groot N.N."/>
        </authorList>
    </citation>
    <scope>NUCLEOTIDE SEQUENCE [LARGE SCALE GENOMIC DNA]</scope>
    <source>
        <strain evidence="1 2">DSM 25232</strain>
    </source>
</reference>
<dbReference type="Proteomes" id="UP000198521">
    <property type="component" value="Unassembled WGS sequence"/>
</dbReference>
<organism evidence="1 2">
    <name type="scientific">Aquimarina amphilecti</name>
    <dbReference type="NCBI Taxonomy" id="1038014"/>
    <lineage>
        <taxon>Bacteria</taxon>
        <taxon>Pseudomonadati</taxon>
        <taxon>Bacteroidota</taxon>
        <taxon>Flavobacteriia</taxon>
        <taxon>Flavobacteriales</taxon>
        <taxon>Flavobacteriaceae</taxon>
        <taxon>Aquimarina</taxon>
    </lineage>
</organism>
<gene>
    <name evidence="1" type="ORF">SAMN04487910_1200</name>
</gene>
<dbReference type="AlphaFoldDB" id="A0A1H7K6Y4"/>
<dbReference type="EMBL" id="FOAB01000002">
    <property type="protein sequence ID" value="SEK81675.1"/>
    <property type="molecule type" value="Genomic_DNA"/>
</dbReference>
<protein>
    <recommendedName>
        <fullName evidence="3">Outer membrane protein beta-barrel domain-containing protein</fullName>
    </recommendedName>
</protein>
<evidence type="ECO:0008006" key="3">
    <source>
        <dbReference type="Google" id="ProtNLM"/>
    </source>
</evidence>
<keyword evidence="2" id="KW-1185">Reference proteome</keyword>
<sequence length="178" mass="20303">MRLITLLLFHIASIPLLFGQQDHNLYVEKSINMNLAGGVAYGIQGIAIPPYTFKLSAGIEYTIGKGSIYALPGISAGIAPVIFFHFETGIGYRFMTIDYSTNSYETKDDEVIRRFSNGNINLGIRFKLNRKKQRNLFLWVKAGKSTSEKGYDDEFPPIWNGYNVEVRIVYKIFRLFKK</sequence>
<evidence type="ECO:0000313" key="1">
    <source>
        <dbReference type="EMBL" id="SEK81675.1"/>
    </source>
</evidence>